<dbReference type="Proteomes" id="UP001390339">
    <property type="component" value="Unassembled WGS sequence"/>
</dbReference>
<feature type="domain" description="Heterokaryon incompatibility" evidence="1">
    <location>
        <begin position="22"/>
        <end position="116"/>
    </location>
</feature>
<evidence type="ECO:0000259" key="1">
    <source>
        <dbReference type="Pfam" id="PF06985"/>
    </source>
</evidence>
<proteinExistence type="predicted"/>
<dbReference type="Pfam" id="PF06985">
    <property type="entry name" value="HET"/>
    <property type="match status" value="1"/>
</dbReference>
<dbReference type="Pfam" id="PF26640">
    <property type="entry name" value="DUF8212"/>
    <property type="match status" value="1"/>
</dbReference>
<dbReference type="InterPro" id="IPR058525">
    <property type="entry name" value="DUF8212"/>
</dbReference>
<evidence type="ECO:0000259" key="2">
    <source>
        <dbReference type="Pfam" id="PF26640"/>
    </source>
</evidence>
<feature type="domain" description="DUF8212" evidence="2">
    <location>
        <begin position="224"/>
        <end position="249"/>
    </location>
</feature>
<comment type="caution">
    <text evidence="3">The sequence shown here is derived from an EMBL/GenBank/DDBJ whole genome shotgun (WGS) entry which is preliminary data.</text>
</comment>
<reference evidence="3 4" key="1">
    <citation type="journal article" date="2024" name="IMA Fungus">
        <title>Apiospora arundinis, a panoply of carbohydrate-active enzymes and secondary metabolites.</title>
        <authorList>
            <person name="Sorensen T."/>
            <person name="Petersen C."/>
            <person name="Muurmann A.T."/>
            <person name="Christiansen J.V."/>
            <person name="Brundto M.L."/>
            <person name="Overgaard C.K."/>
            <person name="Boysen A.T."/>
            <person name="Wollenberg R.D."/>
            <person name="Larsen T.O."/>
            <person name="Sorensen J.L."/>
            <person name="Nielsen K.L."/>
            <person name="Sondergaard T.E."/>
        </authorList>
    </citation>
    <scope>NUCLEOTIDE SEQUENCE [LARGE SCALE GENOMIC DNA]</scope>
    <source>
        <strain evidence="3 4">AAU 773</strain>
    </source>
</reference>
<evidence type="ECO:0000313" key="3">
    <source>
        <dbReference type="EMBL" id="KAK8851111.1"/>
    </source>
</evidence>
<dbReference type="PANTHER" id="PTHR10622:SF12">
    <property type="entry name" value="HET DOMAIN-CONTAINING PROTEIN"/>
    <property type="match status" value="1"/>
</dbReference>
<gene>
    <name evidence="3" type="ORF">PGQ11_013590</name>
</gene>
<accession>A0ABR2HPT6</accession>
<dbReference type="PANTHER" id="PTHR10622">
    <property type="entry name" value="HET DOMAIN-CONTAINING PROTEIN"/>
    <property type="match status" value="1"/>
</dbReference>
<organism evidence="3 4">
    <name type="scientific">Apiospora arundinis</name>
    <dbReference type="NCBI Taxonomy" id="335852"/>
    <lineage>
        <taxon>Eukaryota</taxon>
        <taxon>Fungi</taxon>
        <taxon>Dikarya</taxon>
        <taxon>Ascomycota</taxon>
        <taxon>Pezizomycotina</taxon>
        <taxon>Sordariomycetes</taxon>
        <taxon>Xylariomycetidae</taxon>
        <taxon>Amphisphaeriales</taxon>
        <taxon>Apiosporaceae</taxon>
        <taxon>Apiospora</taxon>
    </lineage>
</organism>
<evidence type="ECO:0000313" key="4">
    <source>
        <dbReference type="Proteomes" id="UP001390339"/>
    </source>
</evidence>
<name>A0ABR2HPT6_9PEZI</name>
<dbReference type="InterPro" id="IPR010730">
    <property type="entry name" value="HET"/>
</dbReference>
<sequence length="601" mass="68313">MHLINTRTQCLEEFVGRNIPRYAILSHTWEDEEVLFRDMSNSPPSSATQNKKGFQKIAWTCRIAAQDDGLDYAWIDTCCIDKSSSAELTEAINSMFKWYQRAEVCYAFLSDLQSSAPLETALPDCRWWTRGWTLQELLAPKEVRFFDQEWNVRGTRSSLTDLIFVVTQIKVPVLRQEVPLSSVCVAQRLSWAARRETTRVEDMAYCLLGLFDVNMPLLYGEEEKAFRRLQCEILQSTVDLSIFAWKVPARDRHREGRDLCGVLADSPEAFAECTAVETWPYMTPHDLSVTNIGIKTQARIFATPKTDGATASSYLLRLNCYDPADPSDMFSIWLRKCAPDQFLGEDPGVITRGQTYTWVEALRVVYLLTGLPLNYQKLRSEVSSLYDISGTDKNYGPSRLIAQTRSSVLRVKLPPWMSLLDVWDVGRFDLKDQLFIATRGSWQDVGALRLRVAALPDSDDGGDEASISSYDSRNPAGLEGMDILCYVLGWAANKPDLVQCTVLDYWAAHESGNRSAITILKEPEFTKDWVFEELVDHKIARRGAVALSIPDSDYRLVVSVSLSWKQDSSVCSRDFLELEFSGALYRYSEVPKIETRPWKRS</sequence>
<dbReference type="EMBL" id="JAPCWZ010000009">
    <property type="protein sequence ID" value="KAK8851111.1"/>
    <property type="molecule type" value="Genomic_DNA"/>
</dbReference>
<keyword evidence="4" id="KW-1185">Reference proteome</keyword>
<protein>
    <submittedName>
        <fullName evidence="3">HET-domain-containing protein</fullName>
    </submittedName>
</protein>